<feature type="domain" description="ABC transmembrane type-1" evidence="8">
    <location>
        <begin position="68"/>
        <end position="259"/>
    </location>
</feature>
<keyword evidence="5 7" id="KW-1133">Transmembrane helix</keyword>
<evidence type="ECO:0000256" key="3">
    <source>
        <dbReference type="ARBA" id="ARBA00022475"/>
    </source>
</evidence>
<dbReference type="PROSITE" id="PS50928">
    <property type="entry name" value="ABC_TM1"/>
    <property type="match status" value="1"/>
</dbReference>
<gene>
    <name evidence="9" type="ORF">Pa4123_16950</name>
</gene>
<feature type="transmembrane region" description="Helical" evidence="7">
    <location>
        <begin position="103"/>
        <end position="125"/>
    </location>
</feature>
<evidence type="ECO:0000313" key="10">
    <source>
        <dbReference type="Proteomes" id="UP001144280"/>
    </source>
</evidence>
<dbReference type="Proteomes" id="UP001144280">
    <property type="component" value="Unassembled WGS sequence"/>
</dbReference>
<protein>
    <submittedName>
        <fullName evidence="9">Sugar ABC transporter permease</fullName>
    </submittedName>
</protein>
<name>A0ABQ5QRD8_9ACTN</name>
<feature type="transmembrane region" description="Helical" evidence="7">
    <location>
        <begin position="12"/>
        <end position="33"/>
    </location>
</feature>
<dbReference type="PANTHER" id="PTHR32243:SF24">
    <property type="entry name" value="DIACETYLCHITOBIOSE UPTAKE SYSTEM PERMEASE PROTEIN NGCG"/>
    <property type="match status" value="1"/>
</dbReference>
<comment type="caution">
    <text evidence="9">The sequence shown here is derived from an EMBL/GenBank/DDBJ whole genome shotgun (WGS) entry which is preliminary data.</text>
</comment>
<evidence type="ECO:0000256" key="5">
    <source>
        <dbReference type="ARBA" id="ARBA00022989"/>
    </source>
</evidence>
<dbReference type="Pfam" id="PF00528">
    <property type="entry name" value="BPD_transp_1"/>
    <property type="match status" value="1"/>
</dbReference>
<keyword evidence="4 7" id="KW-0812">Transmembrane</keyword>
<dbReference type="InterPro" id="IPR035906">
    <property type="entry name" value="MetI-like_sf"/>
</dbReference>
<proteinExistence type="inferred from homology"/>
<keyword evidence="10" id="KW-1185">Reference proteome</keyword>
<feature type="transmembrane region" description="Helical" evidence="7">
    <location>
        <begin position="137"/>
        <end position="159"/>
    </location>
</feature>
<evidence type="ECO:0000313" key="9">
    <source>
        <dbReference type="EMBL" id="GLH96421.1"/>
    </source>
</evidence>
<accession>A0ABQ5QRD8</accession>
<dbReference type="InterPro" id="IPR050901">
    <property type="entry name" value="BP-dep_ABC_trans_perm"/>
</dbReference>
<keyword evidence="2 7" id="KW-0813">Transport</keyword>
<dbReference type="EMBL" id="BSDI01000007">
    <property type="protein sequence ID" value="GLH96421.1"/>
    <property type="molecule type" value="Genomic_DNA"/>
</dbReference>
<comment type="similarity">
    <text evidence="7">Belongs to the binding-protein-dependent transport system permease family.</text>
</comment>
<organism evidence="9 10">
    <name type="scientific">Phytohabitans aurantiacus</name>
    <dbReference type="NCBI Taxonomy" id="3016789"/>
    <lineage>
        <taxon>Bacteria</taxon>
        <taxon>Bacillati</taxon>
        <taxon>Actinomycetota</taxon>
        <taxon>Actinomycetes</taxon>
        <taxon>Micromonosporales</taxon>
        <taxon>Micromonosporaceae</taxon>
    </lineage>
</organism>
<comment type="subcellular location">
    <subcellularLocation>
        <location evidence="1 7">Cell membrane</location>
        <topology evidence="1 7">Multi-pass membrane protein</topology>
    </subcellularLocation>
</comment>
<dbReference type="InterPro" id="IPR000515">
    <property type="entry name" value="MetI-like"/>
</dbReference>
<keyword evidence="3" id="KW-1003">Cell membrane</keyword>
<dbReference type="CDD" id="cd06261">
    <property type="entry name" value="TM_PBP2"/>
    <property type="match status" value="1"/>
</dbReference>
<feature type="transmembrane region" description="Helical" evidence="7">
    <location>
        <begin position="67"/>
        <end position="91"/>
    </location>
</feature>
<evidence type="ECO:0000256" key="2">
    <source>
        <dbReference type="ARBA" id="ARBA00022448"/>
    </source>
</evidence>
<evidence type="ECO:0000256" key="6">
    <source>
        <dbReference type="ARBA" id="ARBA00023136"/>
    </source>
</evidence>
<keyword evidence="6 7" id="KW-0472">Membrane</keyword>
<dbReference type="PANTHER" id="PTHR32243">
    <property type="entry name" value="MALTOSE TRANSPORT SYSTEM PERMEASE-RELATED"/>
    <property type="match status" value="1"/>
</dbReference>
<sequence length="273" mass="29921">MTPRRGAVMVPLMLWGYALVAMIPLFVMVLGSLRPTQDLFNDPIGLPNKLYLSNYTRAWTEASFSTYVLNSVVVVTGAVILGAAVSVLAAYPLGRRKFTGRGFFIGYFISGMTLPGHFGVLPLFYLLDGLNLVDSRLGLMLVYAAGSVPFNVFVLSAFFRQLPGELDEAAALDGAGPFATFRHIMLPLVRPAIATVVVFQFVPLWNDFFYPLVLLRDESKLTIPVGLTHFFGRFQNDWGTLFAGLVMTTLPLVILFGIATRQIVAGLTAGMNR</sequence>
<feature type="transmembrane region" description="Helical" evidence="7">
    <location>
        <begin position="238"/>
        <end position="259"/>
    </location>
</feature>
<reference evidence="9" key="1">
    <citation type="submission" date="2022-12" db="EMBL/GenBank/DDBJ databases">
        <title>New Phytohabitans aurantiacus sp. RD004123 nov., an actinomycete isolated from soil.</title>
        <authorList>
            <person name="Triningsih D.W."/>
            <person name="Harunari E."/>
            <person name="Igarashi Y."/>
        </authorList>
    </citation>
    <scope>NUCLEOTIDE SEQUENCE</scope>
    <source>
        <strain evidence="9">RD004123</strain>
    </source>
</reference>
<feature type="transmembrane region" description="Helical" evidence="7">
    <location>
        <begin position="188"/>
        <end position="205"/>
    </location>
</feature>
<evidence type="ECO:0000256" key="1">
    <source>
        <dbReference type="ARBA" id="ARBA00004651"/>
    </source>
</evidence>
<evidence type="ECO:0000256" key="7">
    <source>
        <dbReference type="RuleBase" id="RU363032"/>
    </source>
</evidence>
<evidence type="ECO:0000256" key="4">
    <source>
        <dbReference type="ARBA" id="ARBA00022692"/>
    </source>
</evidence>
<dbReference type="Gene3D" id="1.10.3720.10">
    <property type="entry name" value="MetI-like"/>
    <property type="match status" value="1"/>
</dbReference>
<evidence type="ECO:0000259" key="8">
    <source>
        <dbReference type="PROSITE" id="PS50928"/>
    </source>
</evidence>
<dbReference type="SUPFAM" id="SSF161098">
    <property type="entry name" value="MetI-like"/>
    <property type="match status" value="1"/>
</dbReference>